<dbReference type="EMBL" id="JADIMC010000065">
    <property type="protein sequence ID" value="MBO8476508.1"/>
    <property type="molecule type" value="Genomic_DNA"/>
</dbReference>
<protein>
    <submittedName>
        <fullName evidence="4">NTP transferase domain-containing protein</fullName>
    </submittedName>
</protein>
<keyword evidence="1 4" id="KW-0808">Transferase</keyword>
<proteinExistence type="predicted"/>
<reference evidence="4" key="2">
    <citation type="journal article" date="2021" name="PeerJ">
        <title>Extensive microbial diversity within the chicken gut microbiome revealed by metagenomics and culture.</title>
        <authorList>
            <person name="Gilroy R."/>
            <person name="Ravi A."/>
            <person name="Getino M."/>
            <person name="Pursley I."/>
            <person name="Horton D.L."/>
            <person name="Alikhan N.F."/>
            <person name="Baker D."/>
            <person name="Gharbi K."/>
            <person name="Hall N."/>
            <person name="Watson M."/>
            <person name="Adriaenssens E.M."/>
            <person name="Foster-Nyarko E."/>
            <person name="Jarju S."/>
            <person name="Secka A."/>
            <person name="Antonio M."/>
            <person name="Oren A."/>
            <person name="Chaudhuri R.R."/>
            <person name="La Ragione R."/>
            <person name="Hildebrand F."/>
            <person name="Pallen M.J."/>
        </authorList>
    </citation>
    <scope>NUCLEOTIDE SEQUENCE</scope>
    <source>
        <strain evidence="4">6919</strain>
    </source>
</reference>
<evidence type="ECO:0000259" key="3">
    <source>
        <dbReference type="Pfam" id="PF12804"/>
    </source>
</evidence>
<feature type="domain" description="MobA-like NTP transferase" evidence="3">
    <location>
        <begin position="4"/>
        <end position="134"/>
    </location>
</feature>
<evidence type="ECO:0000256" key="2">
    <source>
        <dbReference type="ARBA" id="ARBA00022695"/>
    </source>
</evidence>
<accession>A0A9D9NKJ2</accession>
<gene>
    <name evidence="4" type="ORF">IAB88_05890</name>
</gene>
<evidence type="ECO:0000313" key="5">
    <source>
        <dbReference type="Proteomes" id="UP000823598"/>
    </source>
</evidence>
<reference evidence="4" key="1">
    <citation type="submission" date="2020-10" db="EMBL/GenBank/DDBJ databases">
        <authorList>
            <person name="Gilroy R."/>
        </authorList>
    </citation>
    <scope>NUCLEOTIDE SEQUENCE</scope>
    <source>
        <strain evidence="4">6919</strain>
    </source>
</reference>
<organism evidence="4 5">
    <name type="scientific">Candidatus Limisoma faecipullorum</name>
    <dbReference type="NCBI Taxonomy" id="2840854"/>
    <lineage>
        <taxon>Bacteria</taxon>
        <taxon>Pseudomonadati</taxon>
        <taxon>Bacteroidota</taxon>
        <taxon>Bacteroidia</taxon>
        <taxon>Bacteroidales</taxon>
        <taxon>Candidatus Limisoma</taxon>
    </lineage>
</organism>
<dbReference type="SUPFAM" id="SSF53448">
    <property type="entry name" value="Nucleotide-diphospho-sugar transferases"/>
    <property type="match status" value="1"/>
</dbReference>
<keyword evidence="2" id="KW-0548">Nucleotidyltransferase</keyword>
<dbReference type="AlphaFoldDB" id="A0A9D9NKJ2"/>
<comment type="caution">
    <text evidence="4">The sequence shown here is derived from an EMBL/GenBank/DDBJ whole genome shotgun (WGS) entry which is preliminary data.</text>
</comment>
<dbReference type="GO" id="GO:0016779">
    <property type="term" value="F:nucleotidyltransferase activity"/>
    <property type="evidence" value="ECO:0007669"/>
    <property type="project" value="UniProtKB-KW"/>
</dbReference>
<dbReference type="PANTHER" id="PTHR43584">
    <property type="entry name" value="NUCLEOTIDYL TRANSFERASE"/>
    <property type="match status" value="1"/>
</dbReference>
<dbReference type="PANTHER" id="PTHR43584:SF8">
    <property type="entry name" value="N-ACETYLMURAMATE ALPHA-1-PHOSPHATE URIDYLYLTRANSFERASE"/>
    <property type="match status" value="1"/>
</dbReference>
<name>A0A9D9NKJ2_9BACT</name>
<evidence type="ECO:0000313" key="4">
    <source>
        <dbReference type="EMBL" id="MBO8476508.1"/>
    </source>
</evidence>
<dbReference type="InterPro" id="IPR029044">
    <property type="entry name" value="Nucleotide-diphossugar_trans"/>
</dbReference>
<sequence>MHYAIIAAGEGSRLAQEGVEKPKPLVEINGEPMIGRLVNIFCRCNAESISVIVNEQMRDVQAFVKALNPSVPLNMVVKSTPSSMHSFYELSRVMPSGKFCLTTVDTIFRETDFRGYIEAMEKSEGCDGMMAVTPFIDDEKPLYVETDGGLNITAFSDTRNEGVKYISGGIYALGERAVKVLERCMADGVSRMRNYQRALIAGGLHLKAYPIGKILDVDHAGDIAKAEAFLKGEG</sequence>
<dbReference type="Proteomes" id="UP000823598">
    <property type="component" value="Unassembled WGS sequence"/>
</dbReference>
<dbReference type="InterPro" id="IPR050065">
    <property type="entry name" value="GlmU-like"/>
</dbReference>
<evidence type="ECO:0000256" key="1">
    <source>
        <dbReference type="ARBA" id="ARBA00022679"/>
    </source>
</evidence>
<dbReference type="Gene3D" id="3.90.550.10">
    <property type="entry name" value="Spore Coat Polysaccharide Biosynthesis Protein SpsA, Chain A"/>
    <property type="match status" value="1"/>
</dbReference>
<dbReference type="Pfam" id="PF12804">
    <property type="entry name" value="NTP_transf_3"/>
    <property type="match status" value="1"/>
</dbReference>
<dbReference type="InterPro" id="IPR025877">
    <property type="entry name" value="MobA-like_NTP_Trfase"/>
</dbReference>